<evidence type="ECO:0000256" key="9">
    <source>
        <dbReference type="ARBA" id="ARBA00048248"/>
    </source>
</evidence>
<evidence type="ECO:0000256" key="8">
    <source>
        <dbReference type="ARBA" id="ARBA00023146"/>
    </source>
</evidence>
<comment type="subunit">
    <text evidence="11">Homodimer.</text>
</comment>
<dbReference type="GO" id="GO:0005829">
    <property type="term" value="C:cytosol"/>
    <property type="evidence" value="ECO:0007669"/>
    <property type="project" value="TreeGrafter"/>
</dbReference>
<evidence type="ECO:0000313" key="15">
    <source>
        <dbReference type="Proteomes" id="UP000254764"/>
    </source>
</evidence>
<dbReference type="InterPro" id="IPR014729">
    <property type="entry name" value="Rossmann-like_a/b/a_fold"/>
</dbReference>
<dbReference type="InterPro" id="IPR002307">
    <property type="entry name" value="Tyr-tRNA-ligase"/>
</dbReference>
<dbReference type="Pfam" id="PF22421">
    <property type="entry name" value="SYY_C-terminal"/>
    <property type="match status" value="1"/>
</dbReference>
<evidence type="ECO:0000313" key="14">
    <source>
        <dbReference type="EMBL" id="SSC67443.1"/>
    </source>
</evidence>
<keyword evidence="3 11" id="KW-0436">Ligase</keyword>
<evidence type="ECO:0000256" key="3">
    <source>
        <dbReference type="ARBA" id="ARBA00022598"/>
    </source>
</evidence>
<organism evidence="14 15">
    <name type="scientific">Ciceribacter selenitireducens ATCC BAA-1503</name>
    <dbReference type="NCBI Taxonomy" id="1336235"/>
    <lineage>
        <taxon>Bacteria</taxon>
        <taxon>Pseudomonadati</taxon>
        <taxon>Pseudomonadota</taxon>
        <taxon>Alphaproteobacteria</taxon>
        <taxon>Hyphomicrobiales</taxon>
        <taxon>Rhizobiaceae</taxon>
        <taxon>Ciceribacter</taxon>
    </lineage>
</organism>
<evidence type="ECO:0000256" key="6">
    <source>
        <dbReference type="ARBA" id="ARBA00022884"/>
    </source>
</evidence>
<dbReference type="InterPro" id="IPR024107">
    <property type="entry name" value="Tyr-tRNA-ligase_bac_1"/>
</dbReference>
<reference evidence="15" key="1">
    <citation type="submission" date="2018-07" db="EMBL/GenBank/DDBJ databases">
        <authorList>
            <person name="Peiro R."/>
            <person name="Begona"/>
            <person name="Cbmso G."/>
            <person name="Lopez M."/>
            <person name="Gonzalez S."/>
        </authorList>
    </citation>
    <scope>NUCLEOTIDE SEQUENCE [LARGE SCALE GENOMIC DNA]</scope>
</reference>
<dbReference type="HAMAP" id="MF_02006">
    <property type="entry name" value="Tyr_tRNA_synth_type1"/>
    <property type="match status" value="1"/>
</dbReference>
<dbReference type="Gene3D" id="1.10.240.10">
    <property type="entry name" value="Tyrosyl-Transfer RNA Synthetase"/>
    <property type="match status" value="1"/>
</dbReference>
<dbReference type="Pfam" id="PF00579">
    <property type="entry name" value="tRNA-synt_1b"/>
    <property type="match status" value="1"/>
</dbReference>
<evidence type="ECO:0000256" key="1">
    <source>
        <dbReference type="ARBA" id="ARBA00004496"/>
    </source>
</evidence>
<keyword evidence="5 11" id="KW-0067">ATP-binding</keyword>
<protein>
    <recommendedName>
        <fullName evidence="11">Tyrosine--tRNA ligase</fullName>
        <ecNumber evidence="11">6.1.1.1</ecNumber>
    </recommendedName>
    <alternativeName>
        <fullName evidence="11">Tyrosyl-tRNA synthetase</fullName>
        <shortName evidence="11">TyrRS</shortName>
    </alternativeName>
</protein>
<dbReference type="InterPro" id="IPR002305">
    <property type="entry name" value="aa-tRNA-synth_Ic"/>
</dbReference>
<dbReference type="GO" id="GO:0003723">
    <property type="term" value="F:RNA binding"/>
    <property type="evidence" value="ECO:0007669"/>
    <property type="project" value="UniProtKB-KW"/>
</dbReference>
<evidence type="ECO:0000256" key="10">
    <source>
        <dbReference type="ARBA" id="ARBA00060965"/>
    </source>
</evidence>
<dbReference type="PROSITE" id="PS50889">
    <property type="entry name" value="S4"/>
    <property type="match status" value="1"/>
</dbReference>
<dbReference type="PRINTS" id="PR01040">
    <property type="entry name" value="TRNASYNTHTYR"/>
</dbReference>
<dbReference type="SUPFAM" id="SSF55174">
    <property type="entry name" value="Alpha-L RNA-binding motif"/>
    <property type="match status" value="1"/>
</dbReference>
<keyword evidence="8 11" id="KW-0030">Aminoacyl-tRNA synthetase</keyword>
<dbReference type="Gene3D" id="3.40.50.620">
    <property type="entry name" value="HUPs"/>
    <property type="match status" value="1"/>
</dbReference>
<comment type="similarity">
    <text evidence="10 11">Belongs to the class-I aminoacyl-tRNA synthetase family. TyrS type 1 subfamily.</text>
</comment>
<dbReference type="NCBIfam" id="TIGR00234">
    <property type="entry name" value="tyrS"/>
    <property type="match status" value="1"/>
</dbReference>
<dbReference type="Proteomes" id="UP000254764">
    <property type="component" value="Unassembled WGS sequence"/>
</dbReference>
<accession>A0A376AJ58</accession>
<keyword evidence="4 11" id="KW-0547">Nucleotide-binding</keyword>
<dbReference type="InterPro" id="IPR024088">
    <property type="entry name" value="Tyr-tRNA-ligase_bac-type"/>
</dbReference>
<dbReference type="STRING" id="1336235.GCA_000518785_00092"/>
<dbReference type="GO" id="GO:0042803">
    <property type="term" value="F:protein homodimerization activity"/>
    <property type="evidence" value="ECO:0007669"/>
    <property type="project" value="UniProtKB-ARBA"/>
</dbReference>
<evidence type="ECO:0000256" key="2">
    <source>
        <dbReference type="ARBA" id="ARBA00022490"/>
    </source>
</evidence>
<dbReference type="AlphaFoldDB" id="A0A376AJ58"/>
<keyword evidence="15" id="KW-1185">Reference proteome</keyword>
<evidence type="ECO:0000256" key="11">
    <source>
        <dbReference type="HAMAP-Rule" id="MF_02006"/>
    </source>
</evidence>
<dbReference type="EC" id="6.1.1.1" evidence="11"/>
<dbReference type="GO" id="GO:0004831">
    <property type="term" value="F:tyrosine-tRNA ligase activity"/>
    <property type="evidence" value="ECO:0007669"/>
    <property type="project" value="UniProtKB-UniRule"/>
</dbReference>
<dbReference type="CDD" id="cd00165">
    <property type="entry name" value="S4"/>
    <property type="match status" value="1"/>
</dbReference>
<feature type="binding site" evidence="11">
    <location>
        <position position="196"/>
    </location>
    <ligand>
        <name>L-tyrosine</name>
        <dbReference type="ChEBI" id="CHEBI:58315"/>
    </ligand>
</feature>
<dbReference type="CDD" id="cd00805">
    <property type="entry name" value="TyrRS_core"/>
    <property type="match status" value="1"/>
</dbReference>
<dbReference type="GO" id="GO:0005524">
    <property type="term" value="F:ATP binding"/>
    <property type="evidence" value="ECO:0007669"/>
    <property type="project" value="UniProtKB-UniRule"/>
</dbReference>
<dbReference type="SUPFAM" id="SSF52374">
    <property type="entry name" value="Nucleotidylyl transferase"/>
    <property type="match status" value="1"/>
</dbReference>
<name>A0A376AJ58_9HYPH</name>
<comment type="catalytic activity">
    <reaction evidence="9 11">
        <text>tRNA(Tyr) + L-tyrosine + ATP = L-tyrosyl-tRNA(Tyr) + AMP + diphosphate + H(+)</text>
        <dbReference type="Rhea" id="RHEA:10220"/>
        <dbReference type="Rhea" id="RHEA-COMP:9706"/>
        <dbReference type="Rhea" id="RHEA-COMP:9707"/>
        <dbReference type="ChEBI" id="CHEBI:15378"/>
        <dbReference type="ChEBI" id="CHEBI:30616"/>
        <dbReference type="ChEBI" id="CHEBI:33019"/>
        <dbReference type="ChEBI" id="CHEBI:58315"/>
        <dbReference type="ChEBI" id="CHEBI:78442"/>
        <dbReference type="ChEBI" id="CHEBI:78536"/>
        <dbReference type="ChEBI" id="CHEBI:456215"/>
        <dbReference type="EC" id="6.1.1.1"/>
    </reaction>
</comment>
<dbReference type="GO" id="GO:0006437">
    <property type="term" value="P:tyrosyl-tRNA aminoacylation"/>
    <property type="evidence" value="ECO:0007669"/>
    <property type="project" value="UniProtKB-UniRule"/>
</dbReference>
<sequence>MLKPPANSRSRYIPEGLKVMTKFKSDFLRTMQERGFIHQISDESGLDDLLAKESVTAYIGFDPTAPSLHAGGLIQIMMLHWFQATGHRPISLMGGGTGMVGDPSFKEEARQLMTVETIESNIASIKRVFANYLDYDKGPKGGALMINNAEWLRSLNYLEFLRDVGRHFSVNRMLSFDSVKTRLDREQSLSFLEFNYMILQAYDFVELAKRYDCRLQMGGSDQWGNIINGIDLGHRMGTQQLYALTSPLLTTSSGAKMGKSVNGAVWLNPDMLSAYDFWQYWRNTEDADVPRFLKLYTTLPMAEIGRLASLGGSEINEVKKILATEITAMLHGREAAEQAAETARKTFEEGGLSENLPSIEIPAAELEAGIGLLSLIVRAGLAASNGEARRHVQGGAVKINDAAVSDERMAIGMGEMTADGVIKLSLGKKKHMLVRSV</sequence>
<feature type="short sequence motif" description="'KMSKS' region" evidence="11">
    <location>
        <begin position="256"/>
        <end position="260"/>
    </location>
</feature>
<feature type="binding site" evidence="11">
    <location>
        <position position="58"/>
    </location>
    <ligand>
        <name>L-tyrosine</name>
        <dbReference type="ChEBI" id="CHEBI:58315"/>
    </ligand>
</feature>
<keyword evidence="2 11" id="KW-0963">Cytoplasm</keyword>
<evidence type="ECO:0000259" key="13">
    <source>
        <dbReference type="Pfam" id="PF22421"/>
    </source>
</evidence>
<feature type="binding site" evidence="11">
    <location>
        <position position="200"/>
    </location>
    <ligand>
        <name>L-tyrosine</name>
        <dbReference type="ChEBI" id="CHEBI:58315"/>
    </ligand>
</feature>
<dbReference type="EMBL" id="UEYP01000004">
    <property type="protein sequence ID" value="SSC67443.1"/>
    <property type="molecule type" value="Genomic_DNA"/>
</dbReference>
<feature type="short sequence motif" description="'HIGH' region" evidence="11">
    <location>
        <begin position="63"/>
        <end position="72"/>
    </location>
</feature>
<dbReference type="PANTHER" id="PTHR11766:SF0">
    <property type="entry name" value="TYROSINE--TRNA LIGASE, MITOCHONDRIAL"/>
    <property type="match status" value="1"/>
</dbReference>
<feature type="binding site" evidence="11">
    <location>
        <position position="259"/>
    </location>
    <ligand>
        <name>ATP</name>
        <dbReference type="ChEBI" id="CHEBI:30616"/>
    </ligand>
</feature>
<proteinExistence type="inferred from homology"/>
<comment type="function">
    <text evidence="11">Catalyzes the attachment of tyrosine to tRNA(Tyr) in a two-step reaction: tyrosine is first activated by ATP to form Tyr-AMP and then transferred to the acceptor end of tRNA(Tyr).</text>
</comment>
<evidence type="ECO:0000256" key="12">
    <source>
        <dbReference type="PROSITE-ProRule" id="PRU00182"/>
    </source>
</evidence>
<dbReference type="InterPro" id="IPR036986">
    <property type="entry name" value="S4_RNA-bd_sf"/>
</dbReference>
<evidence type="ECO:0000256" key="4">
    <source>
        <dbReference type="ARBA" id="ARBA00022741"/>
    </source>
</evidence>
<evidence type="ECO:0000256" key="5">
    <source>
        <dbReference type="ARBA" id="ARBA00022840"/>
    </source>
</evidence>
<comment type="subcellular location">
    <subcellularLocation>
        <location evidence="1 11">Cytoplasm</location>
    </subcellularLocation>
</comment>
<gene>
    <name evidence="11" type="primary">tyrS</name>
    <name evidence="14" type="ORF">RHIZ70_3151</name>
</gene>
<dbReference type="FunFam" id="3.40.50.620:FF:000008">
    <property type="entry name" value="Tyrosine--tRNA ligase"/>
    <property type="match status" value="1"/>
</dbReference>
<dbReference type="Gene3D" id="3.10.290.10">
    <property type="entry name" value="RNA-binding S4 domain"/>
    <property type="match status" value="1"/>
</dbReference>
<dbReference type="InterPro" id="IPR054608">
    <property type="entry name" value="SYY-like_C"/>
</dbReference>
<feature type="domain" description="Tyrosine--tRNA ligase SYY-like C-terminal" evidence="13">
    <location>
        <begin position="360"/>
        <end position="434"/>
    </location>
</feature>
<dbReference type="InterPro" id="IPR001412">
    <property type="entry name" value="aa-tRNA-synth_I_CS"/>
</dbReference>
<dbReference type="PROSITE" id="PS00178">
    <property type="entry name" value="AA_TRNA_LIGASE_I"/>
    <property type="match status" value="1"/>
</dbReference>
<keyword evidence="7 11" id="KW-0648">Protein biosynthesis</keyword>
<evidence type="ECO:0000256" key="7">
    <source>
        <dbReference type="ARBA" id="ARBA00022917"/>
    </source>
</evidence>
<keyword evidence="6 12" id="KW-0694">RNA-binding</keyword>
<dbReference type="FunFam" id="1.10.240.10:FF:000001">
    <property type="entry name" value="Tyrosine--tRNA ligase"/>
    <property type="match status" value="1"/>
</dbReference>
<dbReference type="PANTHER" id="PTHR11766">
    <property type="entry name" value="TYROSYL-TRNA SYNTHETASE"/>
    <property type="match status" value="1"/>
</dbReference>